<dbReference type="RefSeq" id="WP_041043070.1">
    <property type="nucleotide sequence ID" value="NZ_JXSL01000036.1"/>
</dbReference>
<organism evidence="2 3">
    <name type="scientific">Paramagnetospirillum magnetotacticum MS-1</name>
    <dbReference type="NCBI Taxonomy" id="272627"/>
    <lineage>
        <taxon>Bacteria</taxon>
        <taxon>Pseudomonadati</taxon>
        <taxon>Pseudomonadota</taxon>
        <taxon>Alphaproteobacteria</taxon>
        <taxon>Rhodospirillales</taxon>
        <taxon>Magnetospirillaceae</taxon>
        <taxon>Paramagnetospirillum</taxon>
    </lineage>
</organism>
<gene>
    <name evidence="2" type="ORF">CCC_01929</name>
</gene>
<sequence length="74" mass="7756">MIRHLILAVSMIVLAAFPVSAKSVDVPATIALILEGGDAAIANYTPERKAAAADAMSDTARTTPISICRPMFMP</sequence>
<dbReference type="STRING" id="272627.CCC_01929"/>
<dbReference type="EMBL" id="JXSL01000036">
    <property type="protein sequence ID" value="KIL96666.1"/>
    <property type="molecule type" value="Genomic_DNA"/>
</dbReference>
<dbReference type="AlphaFoldDB" id="A0A0C2UV18"/>
<proteinExistence type="predicted"/>
<evidence type="ECO:0000256" key="1">
    <source>
        <dbReference type="SAM" id="SignalP"/>
    </source>
</evidence>
<evidence type="ECO:0000313" key="3">
    <source>
        <dbReference type="Proteomes" id="UP000031971"/>
    </source>
</evidence>
<evidence type="ECO:0000313" key="2">
    <source>
        <dbReference type="EMBL" id="KIL96666.1"/>
    </source>
</evidence>
<name>A0A0C2UV18_PARME</name>
<keyword evidence="1" id="KW-0732">Signal</keyword>
<protein>
    <submittedName>
        <fullName evidence="2">Uncharacterized protein</fullName>
    </submittedName>
</protein>
<dbReference type="Proteomes" id="UP000031971">
    <property type="component" value="Unassembled WGS sequence"/>
</dbReference>
<accession>A0A0C2UV18</accession>
<comment type="caution">
    <text evidence="2">The sequence shown here is derived from an EMBL/GenBank/DDBJ whole genome shotgun (WGS) entry which is preliminary data.</text>
</comment>
<reference evidence="2 3" key="1">
    <citation type="submission" date="2015-01" db="EMBL/GenBank/DDBJ databases">
        <title>Genome Sequence of Magnetospirillum magnetotacticum Strain MS-1.</title>
        <authorList>
            <person name="Marinov G.K."/>
            <person name="Smalley M.D."/>
            <person name="DeSalvo G."/>
        </authorList>
    </citation>
    <scope>NUCLEOTIDE SEQUENCE [LARGE SCALE GENOMIC DNA]</scope>
    <source>
        <strain evidence="2 3">MS-1</strain>
    </source>
</reference>
<keyword evidence="3" id="KW-1185">Reference proteome</keyword>
<feature type="signal peptide" evidence="1">
    <location>
        <begin position="1"/>
        <end position="21"/>
    </location>
</feature>
<feature type="chain" id="PRO_5002156872" evidence="1">
    <location>
        <begin position="22"/>
        <end position="74"/>
    </location>
</feature>